<name>A0AAW5KPF1_9FIRM</name>
<comment type="caution">
    <text evidence="7">The sequence shown here is derived from an EMBL/GenBank/DDBJ whole genome shotgun (WGS) entry which is preliminary data.</text>
</comment>
<dbReference type="Pfam" id="PF04138">
    <property type="entry name" value="GtrA_DPMS_TM"/>
    <property type="match status" value="1"/>
</dbReference>
<evidence type="ECO:0000256" key="5">
    <source>
        <dbReference type="SAM" id="Phobius"/>
    </source>
</evidence>
<keyword evidence="3 5" id="KW-1133">Transmembrane helix</keyword>
<sequence length="131" mass="15063">MTHIVSLYKKYRNFILYALFGASAAVIDYVISAIFIHFAVFDKPEICSLIGNVCGFIFTFMTNTLVNFKKRSEYMKTFASYATICIAGSLISTLLIHLLKSSMNIYILKFVVMIFVCLLQYFLNRTITYKN</sequence>
<evidence type="ECO:0000256" key="1">
    <source>
        <dbReference type="ARBA" id="ARBA00004141"/>
    </source>
</evidence>
<proteinExistence type="predicted"/>
<gene>
    <name evidence="7" type="ORF">NE632_07580</name>
</gene>
<protein>
    <submittedName>
        <fullName evidence="7">GtrA family protein</fullName>
    </submittedName>
</protein>
<evidence type="ECO:0000256" key="3">
    <source>
        <dbReference type="ARBA" id="ARBA00022989"/>
    </source>
</evidence>
<feature type="transmembrane region" description="Helical" evidence="5">
    <location>
        <begin position="46"/>
        <end position="66"/>
    </location>
</feature>
<evidence type="ECO:0000256" key="4">
    <source>
        <dbReference type="ARBA" id="ARBA00023136"/>
    </source>
</evidence>
<dbReference type="Proteomes" id="UP001206236">
    <property type="component" value="Unassembled WGS sequence"/>
</dbReference>
<evidence type="ECO:0000259" key="6">
    <source>
        <dbReference type="Pfam" id="PF04138"/>
    </source>
</evidence>
<reference evidence="7" key="1">
    <citation type="submission" date="2022-06" db="EMBL/GenBank/DDBJ databases">
        <title>Isolation of gut microbiota from human fecal samples.</title>
        <authorList>
            <person name="Pamer E.G."/>
            <person name="Barat B."/>
            <person name="Waligurski E."/>
            <person name="Medina S."/>
            <person name="Paddock L."/>
            <person name="Mostad J."/>
        </authorList>
    </citation>
    <scope>NUCLEOTIDE SEQUENCE</scope>
    <source>
        <strain evidence="7">DFI.5.57</strain>
    </source>
</reference>
<dbReference type="RefSeq" id="WP_256320627.1">
    <property type="nucleotide sequence ID" value="NZ_DAWEMR010000074.1"/>
</dbReference>
<comment type="subcellular location">
    <subcellularLocation>
        <location evidence="1">Membrane</location>
        <topology evidence="1">Multi-pass membrane protein</topology>
    </subcellularLocation>
</comment>
<dbReference type="InterPro" id="IPR007267">
    <property type="entry name" value="GtrA_DPMS_TM"/>
</dbReference>
<dbReference type="GO" id="GO:0016020">
    <property type="term" value="C:membrane"/>
    <property type="evidence" value="ECO:0007669"/>
    <property type="project" value="UniProtKB-SubCell"/>
</dbReference>
<evidence type="ECO:0000313" key="8">
    <source>
        <dbReference type="Proteomes" id="UP001206236"/>
    </source>
</evidence>
<feature type="transmembrane region" description="Helical" evidence="5">
    <location>
        <begin position="105"/>
        <end position="123"/>
    </location>
</feature>
<keyword evidence="4 5" id="KW-0472">Membrane</keyword>
<dbReference type="EMBL" id="JANGCN010000014">
    <property type="protein sequence ID" value="MCQ5153167.1"/>
    <property type="molecule type" value="Genomic_DNA"/>
</dbReference>
<organism evidence="7 8">
    <name type="scientific">Ruminococcus bicirculans</name>
    <name type="common">ex Wegman et al. 2014</name>
    <dbReference type="NCBI Taxonomy" id="1160721"/>
    <lineage>
        <taxon>Bacteria</taxon>
        <taxon>Bacillati</taxon>
        <taxon>Bacillota</taxon>
        <taxon>Clostridia</taxon>
        <taxon>Eubacteriales</taxon>
        <taxon>Oscillospiraceae</taxon>
        <taxon>Ruminococcus</taxon>
    </lineage>
</organism>
<feature type="domain" description="GtrA/DPMS transmembrane" evidence="6">
    <location>
        <begin position="17"/>
        <end position="128"/>
    </location>
</feature>
<evidence type="ECO:0000256" key="2">
    <source>
        <dbReference type="ARBA" id="ARBA00022692"/>
    </source>
</evidence>
<accession>A0AAW5KPF1</accession>
<feature type="transmembrane region" description="Helical" evidence="5">
    <location>
        <begin position="14"/>
        <end position="40"/>
    </location>
</feature>
<keyword evidence="2 5" id="KW-0812">Transmembrane</keyword>
<evidence type="ECO:0000313" key="7">
    <source>
        <dbReference type="EMBL" id="MCQ5153167.1"/>
    </source>
</evidence>
<dbReference type="AlphaFoldDB" id="A0AAW5KPF1"/>
<feature type="transmembrane region" description="Helical" evidence="5">
    <location>
        <begin position="78"/>
        <end position="99"/>
    </location>
</feature>
<dbReference type="GO" id="GO:0000271">
    <property type="term" value="P:polysaccharide biosynthetic process"/>
    <property type="evidence" value="ECO:0007669"/>
    <property type="project" value="InterPro"/>
</dbReference>